<protein>
    <recommendedName>
        <fullName evidence="1">SEC63 domain-containing protein</fullName>
    </recommendedName>
</protein>
<dbReference type="GO" id="GO:0043138">
    <property type="term" value="F:3'-5' DNA helicase activity"/>
    <property type="evidence" value="ECO:0007669"/>
    <property type="project" value="UniProtKB-EC"/>
</dbReference>
<dbReference type="PANTHER" id="PTHR47835:SF3">
    <property type="entry name" value="HELICASE FOR MEIOSIS 1"/>
    <property type="match status" value="1"/>
</dbReference>
<evidence type="ECO:0000259" key="1">
    <source>
        <dbReference type="SMART" id="SM00973"/>
    </source>
</evidence>
<name>A0A9N9VTM1_9HYPO</name>
<dbReference type="GO" id="GO:0051321">
    <property type="term" value="P:meiotic cell cycle"/>
    <property type="evidence" value="ECO:0007669"/>
    <property type="project" value="UniProtKB-KW"/>
</dbReference>
<reference evidence="2" key="1">
    <citation type="submission" date="2021-10" db="EMBL/GenBank/DDBJ databases">
        <authorList>
            <person name="Piombo E."/>
        </authorList>
    </citation>
    <scope>NUCLEOTIDE SEQUENCE</scope>
</reference>
<comment type="caution">
    <text evidence="2">The sequence shown here is derived from an EMBL/GenBank/DDBJ whole genome shotgun (WGS) entry which is preliminary data.</text>
</comment>
<accession>A0A9N9VTM1</accession>
<dbReference type="SMART" id="SM00973">
    <property type="entry name" value="Sec63"/>
    <property type="match status" value="1"/>
</dbReference>
<gene>
    <name evidence="2" type="ORF">CRHIZ90672A_00003266</name>
</gene>
<evidence type="ECO:0000313" key="2">
    <source>
        <dbReference type="EMBL" id="CAH0029988.1"/>
    </source>
</evidence>
<dbReference type="SUPFAM" id="SSF158702">
    <property type="entry name" value="Sec63 N-terminal domain-like"/>
    <property type="match status" value="1"/>
</dbReference>
<dbReference type="Pfam" id="PF02889">
    <property type="entry name" value="Sec63"/>
    <property type="match status" value="1"/>
</dbReference>
<dbReference type="GO" id="GO:0016787">
    <property type="term" value="F:hydrolase activity"/>
    <property type="evidence" value="ECO:0007669"/>
    <property type="project" value="UniProtKB-KW"/>
</dbReference>
<dbReference type="Gene3D" id="1.10.3380.10">
    <property type="entry name" value="Sec63 N-terminal domain-like domain"/>
    <property type="match status" value="1"/>
</dbReference>
<feature type="domain" description="SEC63" evidence="1">
    <location>
        <begin position="30"/>
        <end position="363"/>
    </location>
</feature>
<evidence type="ECO:0000313" key="3">
    <source>
        <dbReference type="Proteomes" id="UP000696573"/>
    </source>
</evidence>
<organism evidence="2 3">
    <name type="scientific">Clonostachys rhizophaga</name>
    <dbReference type="NCBI Taxonomy" id="160324"/>
    <lineage>
        <taxon>Eukaryota</taxon>
        <taxon>Fungi</taxon>
        <taxon>Dikarya</taxon>
        <taxon>Ascomycota</taxon>
        <taxon>Pezizomycotina</taxon>
        <taxon>Sordariomycetes</taxon>
        <taxon>Hypocreomycetidae</taxon>
        <taxon>Hypocreales</taxon>
        <taxon>Bionectriaceae</taxon>
        <taxon>Clonostachys</taxon>
    </lineage>
</organism>
<dbReference type="OrthoDB" id="5575at2759"/>
<dbReference type="AlphaFoldDB" id="A0A9N9VTM1"/>
<sequence>MIDLTSIDKTATTMQEAAQKSTGPNQAEATTEFREIQDRYKLAQKTFQSLLKIGPGPDRRTVLETACSSTAEYAAFPIKQAEKAFFRHINEHTGIPYILRENVSQPWHKPFLLIQIQLHGGPLPNKLTHAARKELLSERGQMFFILDRVLRCLVDILGLRRDGRGVIAALDVLRSIKAGVWDGNQNELLQVEGIGAVKMDRLANAGIKTIRQLAGLQCYHIERLLSRNPPFGQEMVRKLNGFPLLRLNIDILGPFKEGQQQLGAGKSKPNMLPTNTGTLWMTRIVLGYENEEVPQWRKKSLWATFVIEGEDGRLVWFWRGSVKKLENEQTMIVCLAVKKGEKLGVVFACETVVGTTIRESLKID</sequence>
<proteinExistence type="predicted"/>
<keyword evidence="3" id="KW-1185">Reference proteome</keyword>
<dbReference type="PANTHER" id="PTHR47835">
    <property type="entry name" value="HFM1, ATP DEPENDENT DNA HELICASE HOMOLOG"/>
    <property type="match status" value="1"/>
</dbReference>
<dbReference type="EMBL" id="CABFNQ020000740">
    <property type="protein sequence ID" value="CAH0029988.1"/>
    <property type="molecule type" value="Genomic_DNA"/>
</dbReference>
<dbReference type="InterPro" id="IPR004179">
    <property type="entry name" value="Sec63-dom"/>
</dbReference>
<dbReference type="Proteomes" id="UP000696573">
    <property type="component" value="Unassembled WGS sequence"/>
</dbReference>
<dbReference type="InterPro" id="IPR052247">
    <property type="entry name" value="Meiotic_Crossover_Helicase"/>
</dbReference>